<name>A0A8C1BNT8_CYPCA</name>
<evidence type="ECO:0000256" key="1">
    <source>
        <dbReference type="SAM" id="MobiDB-lite"/>
    </source>
</evidence>
<dbReference type="AlphaFoldDB" id="A0A8C1BNT8"/>
<dbReference type="Proteomes" id="UP001108240">
    <property type="component" value="Unplaced"/>
</dbReference>
<proteinExistence type="predicted"/>
<protein>
    <submittedName>
        <fullName evidence="2">Uncharacterized protein</fullName>
    </submittedName>
</protein>
<feature type="region of interest" description="Disordered" evidence="1">
    <location>
        <begin position="38"/>
        <end position="59"/>
    </location>
</feature>
<reference evidence="2" key="1">
    <citation type="submission" date="2025-08" db="UniProtKB">
        <authorList>
            <consortium name="Ensembl"/>
        </authorList>
    </citation>
    <scope>IDENTIFICATION</scope>
</reference>
<accession>A0A8C1BNT8</accession>
<reference evidence="2" key="2">
    <citation type="submission" date="2025-09" db="UniProtKB">
        <authorList>
            <consortium name="Ensembl"/>
        </authorList>
    </citation>
    <scope>IDENTIFICATION</scope>
</reference>
<evidence type="ECO:0000313" key="2">
    <source>
        <dbReference type="Ensembl" id="ENSCCRP00000035064.2"/>
    </source>
</evidence>
<keyword evidence="3" id="KW-1185">Reference proteome</keyword>
<evidence type="ECO:0000313" key="3">
    <source>
        <dbReference type="Proteomes" id="UP001108240"/>
    </source>
</evidence>
<organism evidence="2 3">
    <name type="scientific">Cyprinus carpio carpio</name>
    <dbReference type="NCBI Taxonomy" id="630221"/>
    <lineage>
        <taxon>Eukaryota</taxon>
        <taxon>Metazoa</taxon>
        <taxon>Chordata</taxon>
        <taxon>Craniata</taxon>
        <taxon>Vertebrata</taxon>
        <taxon>Euteleostomi</taxon>
        <taxon>Actinopterygii</taxon>
        <taxon>Neopterygii</taxon>
        <taxon>Teleostei</taxon>
        <taxon>Ostariophysi</taxon>
        <taxon>Cypriniformes</taxon>
        <taxon>Cyprinidae</taxon>
        <taxon>Cyprininae</taxon>
        <taxon>Cyprinus</taxon>
    </lineage>
</organism>
<sequence>MPSSCPDAGSSNVAEYDLYSQRQWVCVVSEEHLTTTLSDETQGRGNTALETSYRRIADV</sequence>
<dbReference type="Ensembl" id="ENSCCRT00000037987.2">
    <property type="protein sequence ID" value="ENSCCRP00000035064.2"/>
    <property type="gene ID" value="ENSCCRG00000018796.2"/>
</dbReference>
<feature type="compositionally biased region" description="Polar residues" evidence="1">
    <location>
        <begin position="38"/>
        <end position="50"/>
    </location>
</feature>